<sequence>MNDCSCSSRRRANYGIISEYRVHLKDIGICQFSRLLKSAQRTDLSVRVSDPQQSWKEKKLPPPQAGEDSR</sequence>
<dbReference type="AlphaFoldDB" id="W9QJ27"/>
<dbReference type="EMBL" id="KE343691">
    <property type="protein sequence ID" value="EXB38368.1"/>
    <property type="molecule type" value="Genomic_DNA"/>
</dbReference>
<accession>W9QJ27</accession>
<reference evidence="3" key="1">
    <citation type="submission" date="2013-01" db="EMBL/GenBank/DDBJ databases">
        <title>Draft Genome Sequence of a Mulberry Tree, Morus notabilis C.K. Schneid.</title>
        <authorList>
            <person name="He N."/>
            <person name="Zhao S."/>
        </authorList>
    </citation>
    <scope>NUCLEOTIDE SEQUENCE</scope>
</reference>
<evidence type="ECO:0000256" key="1">
    <source>
        <dbReference type="SAM" id="MobiDB-lite"/>
    </source>
</evidence>
<gene>
    <name evidence="2" type="ORF">L484_008026</name>
</gene>
<protein>
    <submittedName>
        <fullName evidence="2">Uncharacterized protein</fullName>
    </submittedName>
</protein>
<organism evidence="2 3">
    <name type="scientific">Morus notabilis</name>
    <dbReference type="NCBI Taxonomy" id="981085"/>
    <lineage>
        <taxon>Eukaryota</taxon>
        <taxon>Viridiplantae</taxon>
        <taxon>Streptophyta</taxon>
        <taxon>Embryophyta</taxon>
        <taxon>Tracheophyta</taxon>
        <taxon>Spermatophyta</taxon>
        <taxon>Magnoliopsida</taxon>
        <taxon>eudicotyledons</taxon>
        <taxon>Gunneridae</taxon>
        <taxon>Pentapetalae</taxon>
        <taxon>rosids</taxon>
        <taxon>fabids</taxon>
        <taxon>Rosales</taxon>
        <taxon>Moraceae</taxon>
        <taxon>Moreae</taxon>
        <taxon>Morus</taxon>
    </lineage>
</organism>
<name>W9QJ27_9ROSA</name>
<keyword evidence="3" id="KW-1185">Reference proteome</keyword>
<evidence type="ECO:0000313" key="3">
    <source>
        <dbReference type="Proteomes" id="UP000030645"/>
    </source>
</evidence>
<evidence type="ECO:0000313" key="2">
    <source>
        <dbReference type="EMBL" id="EXB38368.1"/>
    </source>
</evidence>
<proteinExistence type="predicted"/>
<feature type="region of interest" description="Disordered" evidence="1">
    <location>
        <begin position="46"/>
        <end position="70"/>
    </location>
</feature>
<dbReference type="Proteomes" id="UP000030645">
    <property type="component" value="Unassembled WGS sequence"/>
</dbReference>